<dbReference type="InterPro" id="IPR005337">
    <property type="entry name" value="RapZ-like"/>
</dbReference>
<dbReference type="EMBL" id="OUUY01000024">
    <property type="protein sequence ID" value="SPP99835.1"/>
    <property type="molecule type" value="Genomic_DNA"/>
</dbReference>
<protein>
    <submittedName>
        <fullName evidence="8">Uncharacterized protein</fullName>
    </submittedName>
</protein>
<dbReference type="InterPro" id="IPR053930">
    <property type="entry name" value="RapZ-like_N"/>
</dbReference>
<keyword evidence="2 4" id="KW-0067">ATP-binding</keyword>
<keyword evidence="1 4" id="KW-0547">Nucleotide-binding</keyword>
<evidence type="ECO:0000256" key="1">
    <source>
        <dbReference type="ARBA" id="ARBA00022741"/>
    </source>
</evidence>
<reference evidence="9" key="1">
    <citation type="submission" date="2018-03" db="EMBL/GenBank/DDBJ databases">
        <authorList>
            <person name="Zecchin S."/>
        </authorList>
    </citation>
    <scope>NUCLEOTIDE SEQUENCE [LARGE SCALE GENOMIC DNA]</scope>
</reference>
<dbReference type="AlphaFoldDB" id="A0A2U3QER0"/>
<dbReference type="Gene3D" id="3.40.50.300">
    <property type="entry name" value="P-loop containing nucleotide triphosphate hydrolases"/>
    <property type="match status" value="1"/>
</dbReference>
<feature type="region of interest" description="Disordered" evidence="5">
    <location>
        <begin position="1"/>
        <end position="28"/>
    </location>
</feature>
<dbReference type="InterPro" id="IPR027417">
    <property type="entry name" value="P-loop_NTPase"/>
</dbReference>
<evidence type="ECO:0000313" key="8">
    <source>
        <dbReference type="EMBL" id="SPP99835.1"/>
    </source>
</evidence>
<dbReference type="HAMAP" id="MF_00636">
    <property type="entry name" value="RapZ_like"/>
    <property type="match status" value="1"/>
</dbReference>
<dbReference type="PIRSF" id="PIRSF005052">
    <property type="entry name" value="P-loopkin"/>
    <property type="match status" value="1"/>
</dbReference>
<dbReference type="PANTHER" id="PTHR30448">
    <property type="entry name" value="RNASE ADAPTER PROTEIN RAPZ"/>
    <property type="match status" value="1"/>
</dbReference>
<dbReference type="Proteomes" id="UP000245125">
    <property type="component" value="Unassembled WGS sequence"/>
</dbReference>
<dbReference type="OrthoDB" id="9784461at2"/>
<feature type="domain" description="RapZ-like N-terminal" evidence="6">
    <location>
        <begin position="36"/>
        <end position="184"/>
    </location>
</feature>
<dbReference type="SUPFAM" id="SSF52540">
    <property type="entry name" value="P-loop containing nucleoside triphosphate hydrolases"/>
    <property type="match status" value="1"/>
</dbReference>
<organism evidence="8 9">
    <name type="scientific">Candidatus Sulfobium mesophilum</name>
    <dbReference type="NCBI Taxonomy" id="2016548"/>
    <lineage>
        <taxon>Bacteria</taxon>
        <taxon>Pseudomonadati</taxon>
        <taxon>Nitrospirota</taxon>
        <taxon>Nitrospiria</taxon>
        <taxon>Nitrospirales</taxon>
        <taxon>Nitrospiraceae</taxon>
        <taxon>Candidatus Sulfobium</taxon>
    </lineage>
</organism>
<evidence type="ECO:0000256" key="5">
    <source>
        <dbReference type="SAM" id="MobiDB-lite"/>
    </source>
</evidence>
<evidence type="ECO:0000259" key="7">
    <source>
        <dbReference type="Pfam" id="PF22740"/>
    </source>
</evidence>
<gene>
    <name evidence="8" type="primary">yhbJ</name>
    <name evidence="8" type="ORF">NBG4_120042</name>
</gene>
<accession>A0A2U3QER0</accession>
<proteinExistence type="inferred from homology"/>
<dbReference type="InterPro" id="IPR053931">
    <property type="entry name" value="RapZ_C"/>
</dbReference>
<dbReference type="PANTHER" id="PTHR30448:SF0">
    <property type="entry name" value="RNASE ADAPTER PROTEIN RAPZ"/>
    <property type="match status" value="1"/>
</dbReference>
<name>A0A2U3QER0_9BACT</name>
<evidence type="ECO:0000256" key="3">
    <source>
        <dbReference type="ARBA" id="ARBA00023134"/>
    </source>
</evidence>
<feature type="domain" description="RapZ C-terminal" evidence="7">
    <location>
        <begin position="195"/>
        <end position="312"/>
    </location>
</feature>
<sequence>MVRRPRLPGEPYRAPVKKSQVKSPQFASGKKKSPLRVVIISGLSGSGKTVALRAVEDLNFFCVDNLPLSLIDSLVSRLSRNAAERDIAIGIDIREMEFFSANVDRVISTLKERYRLEVLFLEADTQVLIRRFKETRRPHPLGGDLEAAIQSERQRLEPFKQNADRVIDTSSYSPHQLRDFISSIYGSGARTKDLVVTLTSFGFKYGVPENIDLLFDVRFLPNPFFVPALKDRNGTDKLTAEYVMNNPDARAFMKKTMDLLKFLLPRYRREGKSYLSIAIGCTGGNHRSPAIVEEIARLIGEKLVVNVIHRDIS</sequence>
<keyword evidence="3 4" id="KW-0342">GTP-binding</keyword>
<evidence type="ECO:0000259" key="6">
    <source>
        <dbReference type="Pfam" id="PF03668"/>
    </source>
</evidence>
<feature type="binding site" evidence="4">
    <location>
        <begin position="92"/>
        <end position="95"/>
    </location>
    <ligand>
        <name>GTP</name>
        <dbReference type="ChEBI" id="CHEBI:37565"/>
    </ligand>
</feature>
<feature type="binding site" evidence="4">
    <location>
        <begin position="42"/>
        <end position="49"/>
    </location>
    <ligand>
        <name>ATP</name>
        <dbReference type="ChEBI" id="CHEBI:30616"/>
    </ligand>
</feature>
<evidence type="ECO:0000256" key="4">
    <source>
        <dbReference type="HAMAP-Rule" id="MF_00636"/>
    </source>
</evidence>
<dbReference type="Pfam" id="PF03668">
    <property type="entry name" value="RapZ-like_N"/>
    <property type="match status" value="1"/>
</dbReference>
<keyword evidence="9" id="KW-1185">Reference proteome</keyword>
<evidence type="ECO:0000313" key="9">
    <source>
        <dbReference type="Proteomes" id="UP000245125"/>
    </source>
</evidence>
<dbReference type="NCBIfam" id="NF003828">
    <property type="entry name" value="PRK05416.1"/>
    <property type="match status" value="1"/>
</dbReference>
<dbReference type="Pfam" id="PF22740">
    <property type="entry name" value="PapZ_C"/>
    <property type="match status" value="1"/>
</dbReference>
<dbReference type="GO" id="GO:0005525">
    <property type="term" value="F:GTP binding"/>
    <property type="evidence" value="ECO:0007669"/>
    <property type="project" value="UniProtKB-UniRule"/>
</dbReference>
<evidence type="ECO:0000256" key="2">
    <source>
        <dbReference type="ARBA" id="ARBA00022840"/>
    </source>
</evidence>
<dbReference type="GO" id="GO:0005524">
    <property type="term" value="F:ATP binding"/>
    <property type="evidence" value="ECO:0007669"/>
    <property type="project" value="UniProtKB-UniRule"/>
</dbReference>